<organism evidence="7 8">
    <name type="scientific">Halarcobacter anaerophilus</name>
    <dbReference type="NCBI Taxonomy" id="877500"/>
    <lineage>
        <taxon>Bacteria</taxon>
        <taxon>Pseudomonadati</taxon>
        <taxon>Campylobacterota</taxon>
        <taxon>Epsilonproteobacteria</taxon>
        <taxon>Campylobacterales</taxon>
        <taxon>Arcobacteraceae</taxon>
        <taxon>Halarcobacter</taxon>
    </lineage>
</organism>
<reference evidence="7 8" key="1">
    <citation type="submission" date="2017-10" db="EMBL/GenBank/DDBJ databases">
        <title>Genomics of the genus Arcobacter.</title>
        <authorList>
            <person name="Perez-Cataluna A."/>
            <person name="Figueras M.J."/>
        </authorList>
    </citation>
    <scope>NUCLEOTIDE SEQUENCE [LARGE SCALE GENOMIC DNA]</scope>
    <source>
        <strain evidence="7 8">DSM 24636</strain>
    </source>
</reference>
<dbReference type="InterPro" id="IPR001320">
    <property type="entry name" value="Iontro_rcpt_C"/>
</dbReference>
<sequence>MIKKFILILLFIFNINLLLADDISIWKKSTLNEILERGELRVGLEPGYMPFEMKDKRGRIIGYDVDMAKAIAKAMDVKLKIIPTAFDGIIAGLLTNKFDIIIAGMTITQQRNLKINFSDPYLVVGQTILLDKKFKDEIRTAKNLDNEKYTITAKLGQTGEIVARKFFKSAKINTFDTEAEAVAEVLNGKAAAFVNDQPYNAMFMDAKGKDKLIHLDKSLTYEPLAFAVRKGDPDFLNWLNNFLRQIKNDKVINLHEKLYKKWFIETDWLKKVQ</sequence>
<comment type="caution">
    <text evidence="7">The sequence shown here is derived from an EMBL/GenBank/DDBJ whole genome shotgun (WGS) entry which is preliminary data.</text>
</comment>
<dbReference type="Proteomes" id="UP000290191">
    <property type="component" value="Unassembled WGS sequence"/>
</dbReference>
<dbReference type="InterPro" id="IPR018313">
    <property type="entry name" value="SBP_3_CS"/>
</dbReference>
<gene>
    <name evidence="7" type="ORF">CRV06_07295</name>
</gene>
<evidence type="ECO:0000256" key="4">
    <source>
        <dbReference type="RuleBase" id="RU003744"/>
    </source>
</evidence>
<dbReference type="PANTHER" id="PTHR35936">
    <property type="entry name" value="MEMBRANE-BOUND LYTIC MUREIN TRANSGLYCOSYLASE F"/>
    <property type="match status" value="1"/>
</dbReference>
<dbReference type="SUPFAM" id="SSF53850">
    <property type="entry name" value="Periplasmic binding protein-like II"/>
    <property type="match status" value="1"/>
</dbReference>
<dbReference type="SMART" id="SM00062">
    <property type="entry name" value="PBPb"/>
    <property type="match status" value="1"/>
</dbReference>
<accession>A0A4V1LQ09</accession>
<evidence type="ECO:0000256" key="2">
    <source>
        <dbReference type="ARBA" id="ARBA00010333"/>
    </source>
</evidence>
<feature type="domain" description="Solute-binding protein family 3/N-terminal" evidence="5">
    <location>
        <begin position="39"/>
        <end position="265"/>
    </location>
</feature>
<dbReference type="OrthoDB" id="6192933at2"/>
<feature type="domain" description="Ionotropic glutamate receptor C-terminal" evidence="6">
    <location>
        <begin position="39"/>
        <end position="265"/>
    </location>
</feature>
<proteinExistence type="inferred from homology"/>
<dbReference type="GO" id="GO:0030313">
    <property type="term" value="C:cell envelope"/>
    <property type="evidence" value="ECO:0007669"/>
    <property type="project" value="UniProtKB-SubCell"/>
</dbReference>
<dbReference type="PANTHER" id="PTHR35936:SF38">
    <property type="entry name" value="GLUTAMINE-BINDING PERIPLASMIC PROTEIN"/>
    <property type="match status" value="1"/>
</dbReference>
<protein>
    <submittedName>
        <fullName evidence="7">Amino acid ABC transporter substrate-binding protein</fullName>
    </submittedName>
</protein>
<dbReference type="CDD" id="cd13629">
    <property type="entry name" value="PBP2_Dsm1740"/>
    <property type="match status" value="1"/>
</dbReference>
<evidence type="ECO:0000256" key="1">
    <source>
        <dbReference type="ARBA" id="ARBA00004196"/>
    </source>
</evidence>
<evidence type="ECO:0000313" key="8">
    <source>
        <dbReference type="Proteomes" id="UP000290191"/>
    </source>
</evidence>
<dbReference type="GO" id="GO:0016020">
    <property type="term" value="C:membrane"/>
    <property type="evidence" value="ECO:0007669"/>
    <property type="project" value="InterPro"/>
</dbReference>
<dbReference type="GO" id="GO:0015276">
    <property type="term" value="F:ligand-gated monoatomic ion channel activity"/>
    <property type="evidence" value="ECO:0007669"/>
    <property type="project" value="InterPro"/>
</dbReference>
<dbReference type="EMBL" id="PDKO01000005">
    <property type="protein sequence ID" value="RXJ63058.1"/>
    <property type="molecule type" value="Genomic_DNA"/>
</dbReference>
<keyword evidence="8" id="KW-1185">Reference proteome</keyword>
<dbReference type="InterPro" id="IPR001638">
    <property type="entry name" value="Solute-binding_3/MltF_N"/>
</dbReference>
<keyword evidence="3" id="KW-0732">Signal</keyword>
<dbReference type="Gene3D" id="3.40.190.10">
    <property type="entry name" value="Periplasmic binding protein-like II"/>
    <property type="match status" value="2"/>
</dbReference>
<comment type="subcellular location">
    <subcellularLocation>
        <location evidence="1">Cell envelope</location>
    </subcellularLocation>
</comment>
<dbReference type="STRING" id="877500.GCA_000935065_01694"/>
<evidence type="ECO:0000256" key="3">
    <source>
        <dbReference type="ARBA" id="ARBA00022729"/>
    </source>
</evidence>
<dbReference type="PROSITE" id="PS01039">
    <property type="entry name" value="SBP_BACTERIAL_3"/>
    <property type="match status" value="1"/>
</dbReference>
<comment type="similarity">
    <text evidence="2 4">Belongs to the bacterial solute-binding protein 3 family.</text>
</comment>
<name>A0A4V1LQ09_9BACT</name>
<evidence type="ECO:0000313" key="7">
    <source>
        <dbReference type="EMBL" id="RXJ63058.1"/>
    </source>
</evidence>
<dbReference type="RefSeq" id="WP_129081964.1">
    <property type="nucleotide sequence ID" value="NZ_CP041070.1"/>
</dbReference>
<evidence type="ECO:0000259" key="5">
    <source>
        <dbReference type="SMART" id="SM00062"/>
    </source>
</evidence>
<dbReference type="SMART" id="SM00079">
    <property type="entry name" value="PBPe"/>
    <property type="match status" value="1"/>
</dbReference>
<dbReference type="Pfam" id="PF00497">
    <property type="entry name" value="SBP_bac_3"/>
    <property type="match status" value="1"/>
</dbReference>
<evidence type="ECO:0000259" key="6">
    <source>
        <dbReference type="SMART" id="SM00079"/>
    </source>
</evidence>
<dbReference type="AlphaFoldDB" id="A0A4V1LQ09"/>